<organism evidence="2 3">
    <name type="scientific">Ceutorhynchus assimilis</name>
    <name type="common">cabbage seed weevil</name>
    <dbReference type="NCBI Taxonomy" id="467358"/>
    <lineage>
        <taxon>Eukaryota</taxon>
        <taxon>Metazoa</taxon>
        <taxon>Ecdysozoa</taxon>
        <taxon>Arthropoda</taxon>
        <taxon>Hexapoda</taxon>
        <taxon>Insecta</taxon>
        <taxon>Pterygota</taxon>
        <taxon>Neoptera</taxon>
        <taxon>Endopterygota</taxon>
        <taxon>Coleoptera</taxon>
        <taxon>Polyphaga</taxon>
        <taxon>Cucujiformia</taxon>
        <taxon>Curculionidae</taxon>
        <taxon>Ceutorhynchinae</taxon>
        <taxon>Ceutorhynchus</taxon>
    </lineage>
</organism>
<dbReference type="OrthoDB" id="6763215at2759"/>
<gene>
    <name evidence="2" type="ORF">CEUTPL_LOCUS8789</name>
</gene>
<sequence length="142" mass="15284">MPILFTLILLIASTPRLPADENPENPNPECVCPQINDTTANYSSSGETPPDSAPPYCTPRTTGREFCPLPSADGQASPNCIPFPDYPAVPPKGEAIFTTSLNVAPTMQCRRCDLQLTPDGDAVIVRCVQCYEATELKKGQNS</sequence>
<evidence type="ECO:0000313" key="2">
    <source>
        <dbReference type="EMBL" id="CAG9768242.1"/>
    </source>
</evidence>
<dbReference type="EMBL" id="OU892280">
    <property type="protein sequence ID" value="CAG9768242.1"/>
    <property type="molecule type" value="Genomic_DNA"/>
</dbReference>
<protein>
    <submittedName>
        <fullName evidence="2">Uncharacterized protein</fullName>
    </submittedName>
</protein>
<dbReference type="Proteomes" id="UP001152799">
    <property type="component" value="Chromosome 4"/>
</dbReference>
<accession>A0A9N9MPC9</accession>
<evidence type="ECO:0000313" key="3">
    <source>
        <dbReference type="Proteomes" id="UP001152799"/>
    </source>
</evidence>
<name>A0A9N9MPC9_9CUCU</name>
<feature type="chain" id="PRO_5040105565" evidence="1">
    <location>
        <begin position="20"/>
        <end position="142"/>
    </location>
</feature>
<dbReference type="AlphaFoldDB" id="A0A9N9MPC9"/>
<proteinExistence type="predicted"/>
<feature type="signal peptide" evidence="1">
    <location>
        <begin position="1"/>
        <end position="19"/>
    </location>
</feature>
<keyword evidence="3" id="KW-1185">Reference proteome</keyword>
<keyword evidence="1" id="KW-0732">Signal</keyword>
<reference evidence="2" key="1">
    <citation type="submission" date="2022-01" db="EMBL/GenBank/DDBJ databases">
        <authorList>
            <person name="King R."/>
        </authorList>
    </citation>
    <scope>NUCLEOTIDE SEQUENCE</scope>
</reference>
<evidence type="ECO:0000256" key="1">
    <source>
        <dbReference type="SAM" id="SignalP"/>
    </source>
</evidence>